<dbReference type="Proteomes" id="UP000281955">
    <property type="component" value="Unassembled WGS sequence"/>
</dbReference>
<sequence length="140" mass="15239">MSTDCDDRSTREVRLPASPESAGSARRFLDRVLTSWATPGPVVEVATLLVSELAGNAVRHGRGAVTVTARRWPRLLRVSVHDDSSVMPATRAPAPDSEHGRGMVLVEALSRRWGAETVPGDGKDVWFELDVAPEDARVER</sequence>
<dbReference type="InterPro" id="IPR036890">
    <property type="entry name" value="HATPase_C_sf"/>
</dbReference>
<feature type="region of interest" description="Disordered" evidence="2">
    <location>
        <begin position="1"/>
        <end position="20"/>
    </location>
</feature>
<evidence type="ECO:0000313" key="5">
    <source>
        <dbReference type="Proteomes" id="UP000281955"/>
    </source>
</evidence>
<dbReference type="Pfam" id="PF13581">
    <property type="entry name" value="HATPase_c_2"/>
    <property type="match status" value="1"/>
</dbReference>
<keyword evidence="4" id="KW-0418">Kinase</keyword>
<dbReference type="EMBL" id="RBWV01000009">
    <property type="protein sequence ID" value="RKS80370.1"/>
    <property type="molecule type" value="Genomic_DNA"/>
</dbReference>
<dbReference type="InterPro" id="IPR050267">
    <property type="entry name" value="Anti-sigma-factor_SerPK"/>
</dbReference>
<keyword evidence="1" id="KW-0723">Serine/threonine-protein kinase</keyword>
<evidence type="ECO:0000313" key="4">
    <source>
        <dbReference type="EMBL" id="RKS80370.1"/>
    </source>
</evidence>
<name>A0A420XUD8_9ACTN</name>
<feature type="domain" description="Histidine kinase/HSP90-like ATPase" evidence="3">
    <location>
        <begin position="15"/>
        <end position="125"/>
    </location>
</feature>
<proteinExistence type="predicted"/>
<evidence type="ECO:0000256" key="1">
    <source>
        <dbReference type="ARBA" id="ARBA00022527"/>
    </source>
</evidence>
<dbReference type="SUPFAM" id="SSF55874">
    <property type="entry name" value="ATPase domain of HSP90 chaperone/DNA topoisomerase II/histidine kinase"/>
    <property type="match status" value="1"/>
</dbReference>
<keyword evidence="4" id="KW-0808">Transferase</keyword>
<dbReference type="RefSeq" id="WP_121192062.1">
    <property type="nucleotide sequence ID" value="NZ_RBWV01000009.1"/>
</dbReference>
<dbReference type="PANTHER" id="PTHR35526">
    <property type="entry name" value="ANTI-SIGMA-F FACTOR RSBW-RELATED"/>
    <property type="match status" value="1"/>
</dbReference>
<dbReference type="InParanoid" id="A0A420XUD8"/>
<comment type="caution">
    <text evidence="4">The sequence shown here is derived from an EMBL/GenBank/DDBJ whole genome shotgun (WGS) entry which is preliminary data.</text>
</comment>
<organism evidence="4 5">
    <name type="scientific">Motilibacter peucedani</name>
    <dbReference type="NCBI Taxonomy" id="598650"/>
    <lineage>
        <taxon>Bacteria</taxon>
        <taxon>Bacillati</taxon>
        <taxon>Actinomycetota</taxon>
        <taxon>Actinomycetes</taxon>
        <taxon>Motilibacterales</taxon>
        <taxon>Motilibacteraceae</taxon>
        <taxon>Motilibacter</taxon>
    </lineage>
</organism>
<dbReference type="Gene3D" id="3.30.565.10">
    <property type="entry name" value="Histidine kinase-like ATPase, C-terminal domain"/>
    <property type="match status" value="1"/>
</dbReference>
<dbReference type="CDD" id="cd16936">
    <property type="entry name" value="HATPase_RsbW-like"/>
    <property type="match status" value="1"/>
</dbReference>
<accession>A0A420XUD8</accession>
<evidence type="ECO:0000256" key="2">
    <source>
        <dbReference type="SAM" id="MobiDB-lite"/>
    </source>
</evidence>
<dbReference type="AlphaFoldDB" id="A0A420XUD8"/>
<feature type="compositionally biased region" description="Basic and acidic residues" evidence="2">
    <location>
        <begin position="1"/>
        <end position="14"/>
    </location>
</feature>
<dbReference type="InterPro" id="IPR003594">
    <property type="entry name" value="HATPase_dom"/>
</dbReference>
<dbReference type="PANTHER" id="PTHR35526:SF3">
    <property type="entry name" value="ANTI-SIGMA-F FACTOR RSBW"/>
    <property type="match status" value="1"/>
</dbReference>
<dbReference type="GO" id="GO:0004674">
    <property type="term" value="F:protein serine/threonine kinase activity"/>
    <property type="evidence" value="ECO:0007669"/>
    <property type="project" value="UniProtKB-KW"/>
</dbReference>
<dbReference type="OrthoDB" id="3527613at2"/>
<protein>
    <submittedName>
        <fullName evidence="4">Histidine kinase-like protein</fullName>
    </submittedName>
</protein>
<reference evidence="4 5" key="1">
    <citation type="submission" date="2018-10" db="EMBL/GenBank/DDBJ databases">
        <title>Genomic Encyclopedia of Archaeal and Bacterial Type Strains, Phase II (KMG-II): from individual species to whole genera.</title>
        <authorList>
            <person name="Goeker M."/>
        </authorList>
    </citation>
    <scope>NUCLEOTIDE SEQUENCE [LARGE SCALE GENOMIC DNA]</scope>
    <source>
        <strain evidence="4 5">RP-AC37</strain>
    </source>
</reference>
<evidence type="ECO:0000259" key="3">
    <source>
        <dbReference type="Pfam" id="PF13581"/>
    </source>
</evidence>
<keyword evidence="5" id="KW-1185">Reference proteome</keyword>
<gene>
    <name evidence="4" type="ORF">CLV35_0801</name>
</gene>